<protein>
    <submittedName>
        <fullName evidence="1">Uncharacterized protein</fullName>
    </submittedName>
</protein>
<keyword evidence="2" id="KW-1185">Reference proteome</keyword>
<dbReference type="EMBL" id="CM009307">
    <property type="protein sequence ID" value="KAI9378320.1"/>
    <property type="molecule type" value="Genomic_DNA"/>
</dbReference>
<evidence type="ECO:0000313" key="2">
    <source>
        <dbReference type="Proteomes" id="UP000006729"/>
    </source>
</evidence>
<reference evidence="1 2" key="1">
    <citation type="journal article" date="2006" name="Science">
        <title>The genome of black cottonwood, Populus trichocarpa (Torr. &amp; Gray).</title>
        <authorList>
            <person name="Tuskan G.A."/>
            <person name="Difazio S."/>
            <person name="Jansson S."/>
            <person name="Bohlmann J."/>
            <person name="Grigoriev I."/>
            <person name="Hellsten U."/>
            <person name="Putnam N."/>
            <person name="Ralph S."/>
            <person name="Rombauts S."/>
            <person name="Salamov A."/>
            <person name="Schein J."/>
            <person name="Sterck L."/>
            <person name="Aerts A."/>
            <person name="Bhalerao R.R."/>
            <person name="Bhalerao R.P."/>
            <person name="Blaudez D."/>
            <person name="Boerjan W."/>
            <person name="Brun A."/>
            <person name="Brunner A."/>
            <person name="Busov V."/>
            <person name="Campbell M."/>
            <person name="Carlson J."/>
            <person name="Chalot M."/>
            <person name="Chapman J."/>
            <person name="Chen G.L."/>
            <person name="Cooper D."/>
            <person name="Coutinho P.M."/>
            <person name="Couturier J."/>
            <person name="Covert S."/>
            <person name="Cronk Q."/>
            <person name="Cunningham R."/>
            <person name="Davis J."/>
            <person name="Degroeve S."/>
            <person name="Dejardin A."/>
            <person name="Depamphilis C."/>
            <person name="Detter J."/>
            <person name="Dirks B."/>
            <person name="Dubchak I."/>
            <person name="Duplessis S."/>
            <person name="Ehlting J."/>
            <person name="Ellis B."/>
            <person name="Gendler K."/>
            <person name="Goodstein D."/>
            <person name="Gribskov M."/>
            <person name="Grimwood J."/>
            <person name="Groover A."/>
            <person name="Gunter L."/>
            <person name="Hamberger B."/>
            <person name="Heinze B."/>
            <person name="Helariutta Y."/>
            <person name="Henrissat B."/>
            <person name="Holligan D."/>
            <person name="Holt R."/>
            <person name="Huang W."/>
            <person name="Islam-Faridi N."/>
            <person name="Jones S."/>
            <person name="Jones-Rhoades M."/>
            <person name="Jorgensen R."/>
            <person name="Joshi C."/>
            <person name="Kangasjarvi J."/>
            <person name="Karlsson J."/>
            <person name="Kelleher C."/>
            <person name="Kirkpatrick R."/>
            <person name="Kirst M."/>
            <person name="Kohler A."/>
            <person name="Kalluri U."/>
            <person name="Larimer F."/>
            <person name="Leebens-Mack J."/>
            <person name="Leple J.C."/>
            <person name="Locascio P."/>
            <person name="Lou Y."/>
            <person name="Lucas S."/>
            <person name="Martin F."/>
            <person name="Montanini B."/>
            <person name="Napoli C."/>
            <person name="Nelson D.R."/>
            <person name="Nelson C."/>
            <person name="Nieminen K."/>
            <person name="Nilsson O."/>
            <person name="Pereda V."/>
            <person name="Peter G."/>
            <person name="Philippe R."/>
            <person name="Pilate G."/>
            <person name="Poliakov A."/>
            <person name="Razumovskaya J."/>
            <person name="Richardson P."/>
            <person name="Rinaldi C."/>
            <person name="Ritland K."/>
            <person name="Rouze P."/>
            <person name="Ryaboy D."/>
            <person name="Schmutz J."/>
            <person name="Schrader J."/>
            <person name="Segerman B."/>
            <person name="Shin H."/>
            <person name="Siddiqui A."/>
            <person name="Sterky F."/>
            <person name="Terry A."/>
            <person name="Tsai C.J."/>
            <person name="Uberbacher E."/>
            <person name="Unneberg P."/>
            <person name="Vahala J."/>
            <person name="Wall K."/>
            <person name="Wessler S."/>
            <person name="Yang G."/>
            <person name="Yin T."/>
            <person name="Douglas C."/>
            <person name="Marra M."/>
            <person name="Sandberg G."/>
            <person name="Van de Peer Y."/>
            <person name="Rokhsar D."/>
        </authorList>
    </citation>
    <scope>NUCLEOTIDE SEQUENCE [LARGE SCALE GENOMIC DNA]</scope>
    <source>
        <strain evidence="2">cv. Nisqually</strain>
    </source>
</reference>
<dbReference type="Proteomes" id="UP000006729">
    <property type="component" value="Chromosome 18"/>
</dbReference>
<organism evidence="1 2">
    <name type="scientific">Populus trichocarpa</name>
    <name type="common">Western balsam poplar</name>
    <name type="synonym">Populus balsamifera subsp. trichocarpa</name>
    <dbReference type="NCBI Taxonomy" id="3694"/>
    <lineage>
        <taxon>Eukaryota</taxon>
        <taxon>Viridiplantae</taxon>
        <taxon>Streptophyta</taxon>
        <taxon>Embryophyta</taxon>
        <taxon>Tracheophyta</taxon>
        <taxon>Spermatophyta</taxon>
        <taxon>Magnoliopsida</taxon>
        <taxon>eudicotyledons</taxon>
        <taxon>Gunneridae</taxon>
        <taxon>Pentapetalae</taxon>
        <taxon>rosids</taxon>
        <taxon>fabids</taxon>
        <taxon>Malpighiales</taxon>
        <taxon>Salicaceae</taxon>
        <taxon>Saliceae</taxon>
        <taxon>Populus</taxon>
    </lineage>
</organism>
<gene>
    <name evidence="1" type="ORF">POPTR_018G072101v4</name>
</gene>
<name>A0ACC0RM09_POPTR</name>
<comment type="caution">
    <text evidence="1">The sequence shown here is derived from an EMBL/GenBank/DDBJ whole genome shotgun (WGS) entry which is preliminary data.</text>
</comment>
<sequence>MSFSNYLPLPSRSNRRKGHGKNGFRRRCLSMAKQQKTRFYILGRMNTKAWPPQSKAAASRSLLGLSAQRRQKHSTWVKQTEGPASPGSLIQAA</sequence>
<proteinExistence type="predicted"/>
<accession>A0ACC0RM09</accession>
<evidence type="ECO:0000313" key="1">
    <source>
        <dbReference type="EMBL" id="KAI9378320.1"/>
    </source>
</evidence>